<keyword evidence="2" id="KW-0677">Repeat</keyword>
<evidence type="ECO:0000256" key="2">
    <source>
        <dbReference type="ARBA" id="ARBA00022737"/>
    </source>
</evidence>
<evidence type="ECO:0000313" key="8">
    <source>
        <dbReference type="Proteomes" id="UP001186944"/>
    </source>
</evidence>
<dbReference type="Gene3D" id="2.10.110.10">
    <property type="entry name" value="Cysteine Rich Protein"/>
    <property type="match status" value="1"/>
</dbReference>
<dbReference type="PROSITE" id="PS50023">
    <property type="entry name" value="LIM_DOMAIN_2"/>
    <property type="match status" value="1"/>
</dbReference>
<keyword evidence="1 5" id="KW-0479">Metal-binding</keyword>
<feature type="domain" description="LIM zinc-binding" evidence="6">
    <location>
        <begin position="31"/>
        <end position="91"/>
    </location>
</feature>
<evidence type="ECO:0000259" key="6">
    <source>
        <dbReference type="PROSITE" id="PS50023"/>
    </source>
</evidence>
<dbReference type="PROSITE" id="PS00478">
    <property type="entry name" value="LIM_DOMAIN_1"/>
    <property type="match status" value="1"/>
</dbReference>
<dbReference type="GO" id="GO:0046872">
    <property type="term" value="F:metal ion binding"/>
    <property type="evidence" value="ECO:0007669"/>
    <property type="project" value="UniProtKB-KW"/>
</dbReference>
<reference evidence="7" key="1">
    <citation type="submission" date="2019-08" db="EMBL/GenBank/DDBJ databases">
        <title>The improved chromosome-level genome for the pearl oyster Pinctada fucata martensii using PacBio sequencing and Hi-C.</title>
        <authorList>
            <person name="Zheng Z."/>
        </authorList>
    </citation>
    <scope>NUCLEOTIDE SEQUENCE</scope>
    <source>
        <strain evidence="7">ZZ-2019</strain>
        <tissue evidence="7">Adductor muscle</tissue>
    </source>
</reference>
<name>A0AA89BNI1_PINIB</name>
<gene>
    <name evidence="7" type="ORF">FSP39_013119</name>
</gene>
<dbReference type="AlphaFoldDB" id="A0AA89BNI1"/>
<keyword evidence="3 5" id="KW-0862">Zinc</keyword>
<keyword evidence="8" id="KW-1185">Reference proteome</keyword>
<evidence type="ECO:0000313" key="7">
    <source>
        <dbReference type="EMBL" id="KAK3087988.1"/>
    </source>
</evidence>
<dbReference type="InterPro" id="IPR001781">
    <property type="entry name" value="Znf_LIM"/>
</dbReference>
<evidence type="ECO:0000256" key="3">
    <source>
        <dbReference type="ARBA" id="ARBA00022833"/>
    </source>
</evidence>
<sequence length="100" mass="11350">MNHNNFDVVNMAKEENELFQTVFTVLLGGGEKCGVCGKSVYAAERQEAGKIIYHKLCFKCSECKMSLKLNNYAQADKVLYCKKHYQEIVVAKNTQSTNVY</sequence>
<evidence type="ECO:0000256" key="5">
    <source>
        <dbReference type="PROSITE-ProRule" id="PRU00125"/>
    </source>
</evidence>
<accession>A0AA89BNI1</accession>
<dbReference type="PANTHER" id="PTHR24206">
    <property type="entry name" value="OS06G0237300 PROTEIN"/>
    <property type="match status" value="1"/>
</dbReference>
<evidence type="ECO:0000256" key="4">
    <source>
        <dbReference type="ARBA" id="ARBA00023038"/>
    </source>
</evidence>
<dbReference type="CDD" id="cd09358">
    <property type="entry name" value="LIM_Mical_like"/>
    <property type="match status" value="1"/>
</dbReference>
<dbReference type="SMART" id="SM00132">
    <property type="entry name" value="LIM"/>
    <property type="match status" value="1"/>
</dbReference>
<comment type="caution">
    <text evidence="7">The sequence shown here is derived from an EMBL/GenBank/DDBJ whole genome shotgun (WGS) entry which is preliminary data.</text>
</comment>
<keyword evidence="4 5" id="KW-0440">LIM domain</keyword>
<dbReference type="FunFam" id="2.10.110.10:FF:000001">
    <property type="entry name" value="Cysteine and glycine-rich protein 1"/>
    <property type="match status" value="1"/>
</dbReference>
<dbReference type="Pfam" id="PF00412">
    <property type="entry name" value="LIM"/>
    <property type="match status" value="1"/>
</dbReference>
<dbReference type="EMBL" id="VSWD01000011">
    <property type="protein sequence ID" value="KAK3087988.1"/>
    <property type="molecule type" value="Genomic_DNA"/>
</dbReference>
<evidence type="ECO:0000256" key="1">
    <source>
        <dbReference type="ARBA" id="ARBA00022723"/>
    </source>
</evidence>
<proteinExistence type="predicted"/>
<dbReference type="SUPFAM" id="SSF57716">
    <property type="entry name" value="Glucocorticoid receptor-like (DNA-binding domain)"/>
    <property type="match status" value="2"/>
</dbReference>
<organism evidence="7 8">
    <name type="scientific">Pinctada imbricata</name>
    <name type="common">Atlantic pearl-oyster</name>
    <name type="synonym">Pinctada martensii</name>
    <dbReference type="NCBI Taxonomy" id="66713"/>
    <lineage>
        <taxon>Eukaryota</taxon>
        <taxon>Metazoa</taxon>
        <taxon>Spiralia</taxon>
        <taxon>Lophotrochozoa</taxon>
        <taxon>Mollusca</taxon>
        <taxon>Bivalvia</taxon>
        <taxon>Autobranchia</taxon>
        <taxon>Pteriomorphia</taxon>
        <taxon>Pterioida</taxon>
        <taxon>Pterioidea</taxon>
        <taxon>Pteriidae</taxon>
        <taxon>Pinctada</taxon>
    </lineage>
</organism>
<dbReference type="Proteomes" id="UP001186944">
    <property type="component" value="Unassembled WGS sequence"/>
</dbReference>
<protein>
    <recommendedName>
        <fullName evidence="6">LIM zinc-binding domain-containing protein</fullName>
    </recommendedName>
</protein>